<keyword evidence="2" id="KW-1133">Transmembrane helix</keyword>
<dbReference type="EMBL" id="CP053564">
    <property type="protein sequence ID" value="QJY47013.1"/>
    <property type="molecule type" value="Genomic_DNA"/>
</dbReference>
<evidence type="ECO:0000313" key="5">
    <source>
        <dbReference type="Proteomes" id="UP000505377"/>
    </source>
</evidence>
<organism evidence="4 5">
    <name type="scientific">Pseudonocardia broussonetiae</name>
    <dbReference type="NCBI Taxonomy" id="2736640"/>
    <lineage>
        <taxon>Bacteria</taxon>
        <taxon>Bacillati</taxon>
        <taxon>Actinomycetota</taxon>
        <taxon>Actinomycetes</taxon>
        <taxon>Pseudonocardiales</taxon>
        <taxon>Pseudonocardiaceae</taxon>
        <taxon>Pseudonocardia</taxon>
    </lineage>
</organism>
<evidence type="ECO:0000259" key="3">
    <source>
        <dbReference type="Pfam" id="PF14344"/>
    </source>
</evidence>
<dbReference type="RefSeq" id="WP_172159113.1">
    <property type="nucleotide sequence ID" value="NZ_CP053564.1"/>
</dbReference>
<name>A0A6M6JIL7_9PSEU</name>
<dbReference type="AlphaFoldDB" id="A0A6M6JIL7"/>
<protein>
    <submittedName>
        <fullName evidence="4">DUF4397 domain-containing protein</fullName>
    </submittedName>
</protein>
<accession>A0A6M6JIL7</accession>
<proteinExistence type="predicted"/>
<evidence type="ECO:0000256" key="2">
    <source>
        <dbReference type="SAM" id="Phobius"/>
    </source>
</evidence>
<feature type="region of interest" description="Disordered" evidence="1">
    <location>
        <begin position="274"/>
        <end position="306"/>
    </location>
</feature>
<evidence type="ECO:0000313" key="4">
    <source>
        <dbReference type="EMBL" id="QJY47013.1"/>
    </source>
</evidence>
<keyword evidence="2" id="KW-0812">Transmembrane</keyword>
<gene>
    <name evidence="4" type="ORF">HOP40_15275</name>
</gene>
<keyword evidence="2" id="KW-0472">Membrane</keyword>
<feature type="domain" description="DUF4397" evidence="3">
    <location>
        <begin position="64"/>
        <end position="185"/>
    </location>
</feature>
<feature type="transmembrane region" description="Helical" evidence="2">
    <location>
        <begin position="315"/>
        <end position="335"/>
    </location>
</feature>
<dbReference type="Proteomes" id="UP000505377">
    <property type="component" value="Chromosome"/>
</dbReference>
<feature type="transmembrane region" description="Helical" evidence="2">
    <location>
        <begin position="34"/>
        <end position="56"/>
    </location>
</feature>
<reference evidence="4 5" key="1">
    <citation type="submission" date="2020-05" db="EMBL/GenBank/DDBJ databases">
        <authorList>
            <person name="Mo P."/>
        </authorList>
    </citation>
    <scope>NUCLEOTIDE SEQUENCE [LARGE SCALE GENOMIC DNA]</scope>
    <source>
        <strain evidence="4 5">Gen01</strain>
    </source>
</reference>
<evidence type="ECO:0000256" key="1">
    <source>
        <dbReference type="SAM" id="MobiDB-lite"/>
    </source>
</evidence>
<keyword evidence="5" id="KW-1185">Reference proteome</keyword>
<sequence length="341" mass="33936">MRTNVPADHLDHREITMGQHRAAGRPAPRRTHRASGIVGLLMLGTASLLAAVPAHAAQAPETGQVRLGHLSPSTPAVDVYLTEPGAVASRTPLVADAGYGAVTPYQSLTAGRWTVEMRPAGTSPDTPAPLSAALEVSPGSAQSLLFFDTGEGGTVQGQLLTDDLAVAPAGSGRVRIIQGAEGGAPVEMQAAGGPRLATDLAYGSVTDYATVDARAWDVAIASGEERLQATLDVTDGSVSTVVLTRDAAGTLAVTPLADVTGSLAPALPGLPELSGAPVAGPGEEEAPAATGPALPQGGVPAGGGATAGGSDPGPILLALAGALLLVFGVSGSSPLRRSRHR</sequence>
<dbReference type="InterPro" id="IPR025510">
    <property type="entry name" value="DUF4397"/>
</dbReference>
<dbReference type="Pfam" id="PF14344">
    <property type="entry name" value="DUF4397"/>
    <property type="match status" value="1"/>
</dbReference>
<feature type="compositionally biased region" description="Low complexity" evidence="1">
    <location>
        <begin position="275"/>
        <end position="298"/>
    </location>
</feature>
<dbReference type="KEGG" id="pbro:HOP40_15275"/>